<dbReference type="AlphaFoldDB" id="A0A852ZCM7"/>
<keyword evidence="5 6" id="KW-0472">Membrane</keyword>
<sequence>MTERRDAGSRPDRGDTRPGPAGHFPWVVAGWLLAGVGVLVIALVVGGGRPKPTAPGLPDPGMLTGWGLPIAKLAMDLAAVGAVGSLLFGVLAPTRAGALEPAATRALRGAAACAWAWAVAAAFTLMFTISDFLGIPVARLDYRDNLAGFVSEVTQGRSLAVVFLLAVILAATARGVRTLNGVALLLVLAVTATLPPALTGHSASAADHDIATSSLLVHIVAVTLWVGGLVGLAVYGRRATTPALGSAAGRYSSLALWCFAAAGFSGLVNAWVRLGGIAPLVTSSYGWLVLGKLTALVALGWFGWWHRRRTLPALDRKAPGAFRRFAAAEAAVMAATIGLAVALSRTPTPLPEEAGRQSTAQALIGWAVPPFSWSNVLTLWRPDTLVLVAAATGVVLYLRGVWRLRTRDLRWPVGRTVSWLFGVAVTVFVLCSGVATYAPAMFSVHMAQHMTLTMLSPILLAMGAPVTLALRALPAGRRGGEGQRQGRSHQRGMREWILLVLHSRVVRLVTHPIVALALYVLSLYAFYFTGLFAAAMSNHIGHLLMTFHFLAVGSLYFWPIIGLDPMPRRLPPFGRMLLLFASMPFHAFFGVIVMTTTTVLGAEWFAGLRLPWLDPLADQNVGGGIAWAAAELPVLIVLGVVFAQWVRADAREAKRLDRRADAGDGRLSDYNAMLARLAARDDSGR</sequence>
<feature type="transmembrane region" description="Helical" evidence="6">
    <location>
        <begin position="539"/>
        <end position="558"/>
    </location>
</feature>
<feature type="transmembrane region" description="Helical" evidence="6">
    <location>
        <begin position="496"/>
        <end position="527"/>
    </location>
</feature>
<protein>
    <submittedName>
        <fullName evidence="8">Putative copper resistance protein D</fullName>
    </submittedName>
</protein>
<dbReference type="InterPro" id="IPR019108">
    <property type="entry name" value="Caa3_assmbl_CtaG-rel"/>
</dbReference>
<feature type="transmembrane region" description="Helical" evidence="6">
    <location>
        <begin position="578"/>
        <end position="605"/>
    </location>
</feature>
<feature type="transmembrane region" description="Helical" evidence="6">
    <location>
        <begin position="155"/>
        <end position="172"/>
    </location>
</feature>
<comment type="subcellular location">
    <subcellularLocation>
        <location evidence="1">Cell membrane</location>
        <topology evidence="1">Multi-pass membrane protein</topology>
    </subcellularLocation>
</comment>
<dbReference type="InterPro" id="IPR032694">
    <property type="entry name" value="CopC/D"/>
</dbReference>
<feature type="transmembrane region" description="Helical" evidence="6">
    <location>
        <begin position="210"/>
        <end position="234"/>
    </location>
</feature>
<keyword evidence="2" id="KW-1003">Cell membrane</keyword>
<name>A0A852ZCM7_9ACTN</name>
<evidence type="ECO:0000256" key="2">
    <source>
        <dbReference type="ARBA" id="ARBA00022475"/>
    </source>
</evidence>
<evidence type="ECO:0000259" key="7">
    <source>
        <dbReference type="Pfam" id="PF05425"/>
    </source>
</evidence>
<feature type="transmembrane region" description="Helical" evidence="6">
    <location>
        <begin position="21"/>
        <end position="46"/>
    </location>
</feature>
<keyword evidence="3 6" id="KW-0812">Transmembrane</keyword>
<dbReference type="InterPro" id="IPR008457">
    <property type="entry name" value="Cu-R_CopD_dom"/>
</dbReference>
<evidence type="ECO:0000256" key="5">
    <source>
        <dbReference type="ARBA" id="ARBA00023136"/>
    </source>
</evidence>
<feature type="transmembrane region" description="Helical" evidence="6">
    <location>
        <begin position="325"/>
        <end position="343"/>
    </location>
</feature>
<evidence type="ECO:0000256" key="3">
    <source>
        <dbReference type="ARBA" id="ARBA00022692"/>
    </source>
</evidence>
<accession>A0A852ZCM7</accession>
<feature type="transmembrane region" description="Helical" evidence="6">
    <location>
        <begin position="284"/>
        <end position="304"/>
    </location>
</feature>
<dbReference type="PANTHER" id="PTHR34820:SF4">
    <property type="entry name" value="INNER MEMBRANE PROTEIN YEBZ"/>
    <property type="match status" value="1"/>
</dbReference>
<evidence type="ECO:0000313" key="9">
    <source>
        <dbReference type="Proteomes" id="UP000579605"/>
    </source>
</evidence>
<comment type="caution">
    <text evidence="8">The sequence shown here is derived from an EMBL/GenBank/DDBJ whole genome shotgun (WGS) entry which is preliminary data.</text>
</comment>
<feature type="transmembrane region" description="Helical" evidence="6">
    <location>
        <begin position="254"/>
        <end position="272"/>
    </location>
</feature>
<evidence type="ECO:0000313" key="8">
    <source>
        <dbReference type="EMBL" id="NYH90664.1"/>
    </source>
</evidence>
<feature type="transmembrane region" description="Helical" evidence="6">
    <location>
        <begin position="179"/>
        <end position="198"/>
    </location>
</feature>
<organism evidence="8 9">
    <name type="scientific">Actinopolymorpha rutila</name>
    <dbReference type="NCBI Taxonomy" id="446787"/>
    <lineage>
        <taxon>Bacteria</taxon>
        <taxon>Bacillati</taxon>
        <taxon>Actinomycetota</taxon>
        <taxon>Actinomycetes</taxon>
        <taxon>Propionibacteriales</taxon>
        <taxon>Actinopolymorphaceae</taxon>
        <taxon>Actinopolymorpha</taxon>
    </lineage>
</organism>
<gene>
    <name evidence="8" type="ORF">F4554_003302</name>
</gene>
<keyword evidence="9" id="KW-1185">Reference proteome</keyword>
<feature type="transmembrane region" description="Helical" evidence="6">
    <location>
        <begin position="625"/>
        <end position="646"/>
    </location>
</feature>
<dbReference type="GO" id="GO:0005886">
    <property type="term" value="C:plasma membrane"/>
    <property type="evidence" value="ECO:0007669"/>
    <property type="project" value="UniProtKB-SubCell"/>
</dbReference>
<feature type="transmembrane region" description="Helical" evidence="6">
    <location>
        <begin position="379"/>
        <end position="398"/>
    </location>
</feature>
<proteinExistence type="predicted"/>
<dbReference type="Pfam" id="PF05425">
    <property type="entry name" value="CopD"/>
    <property type="match status" value="1"/>
</dbReference>
<dbReference type="EMBL" id="JACBZH010000001">
    <property type="protein sequence ID" value="NYH90664.1"/>
    <property type="molecule type" value="Genomic_DNA"/>
</dbReference>
<feature type="transmembrane region" description="Helical" evidence="6">
    <location>
        <begin position="66"/>
        <end position="91"/>
    </location>
</feature>
<dbReference type="PANTHER" id="PTHR34820">
    <property type="entry name" value="INNER MEMBRANE PROTEIN YEBZ"/>
    <property type="match status" value="1"/>
</dbReference>
<feature type="transmembrane region" description="Helical" evidence="6">
    <location>
        <begin position="419"/>
        <end position="442"/>
    </location>
</feature>
<feature type="domain" description="Copper resistance protein D" evidence="7">
    <location>
        <begin position="247"/>
        <end position="343"/>
    </location>
</feature>
<dbReference type="Pfam" id="PF09678">
    <property type="entry name" value="Caa3_CtaG"/>
    <property type="match status" value="1"/>
</dbReference>
<evidence type="ECO:0000256" key="6">
    <source>
        <dbReference type="SAM" id="Phobius"/>
    </source>
</evidence>
<evidence type="ECO:0000256" key="1">
    <source>
        <dbReference type="ARBA" id="ARBA00004651"/>
    </source>
</evidence>
<feature type="transmembrane region" description="Helical" evidence="6">
    <location>
        <begin position="112"/>
        <end position="135"/>
    </location>
</feature>
<dbReference type="RefSeq" id="WP_179788187.1">
    <property type="nucleotide sequence ID" value="NZ_BAAARR010000016.1"/>
</dbReference>
<feature type="transmembrane region" description="Helical" evidence="6">
    <location>
        <begin position="454"/>
        <end position="475"/>
    </location>
</feature>
<evidence type="ECO:0000256" key="4">
    <source>
        <dbReference type="ARBA" id="ARBA00022989"/>
    </source>
</evidence>
<dbReference type="GO" id="GO:0006825">
    <property type="term" value="P:copper ion transport"/>
    <property type="evidence" value="ECO:0007669"/>
    <property type="project" value="InterPro"/>
</dbReference>
<dbReference type="Proteomes" id="UP000579605">
    <property type="component" value="Unassembled WGS sequence"/>
</dbReference>
<keyword evidence="4 6" id="KW-1133">Transmembrane helix</keyword>
<reference evidence="8 9" key="1">
    <citation type="submission" date="2020-07" db="EMBL/GenBank/DDBJ databases">
        <title>Sequencing the genomes of 1000 actinobacteria strains.</title>
        <authorList>
            <person name="Klenk H.-P."/>
        </authorList>
    </citation>
    <scope>NUCLEOTIDE SEQUENCE [LARGE SCALE GENOMIC DNA]</scope>
    <source>
        <strain evidence="8 9">DSM 18448</strain>
    </source>
</reference>